<dbReference type="GO" id="GO:0006308">
    <property type="term" value="P:DNA catabolic process"/>
    <property type="evidence" value="ECO:0007669"/>
    <property type="project" value="UniProtKB-UniRule"/>
</dbReference>
<dbReference type="PATRIC" id="fig|45067.4.peg.600"/>
<organism evidence="7 8">
    <name type="scientific">Legionella lansingensis</name>
    <dbReference type="NCBI Taxonomy" id="45067"/>
    <lineage>
        <taxon>Bacteria</taxon>
        <taxon>Pseudomonadati</taxon>
        <taxon>Pseudomonadota</taxon>
        <taxon>Gammaproteobacteria</taxon>
        <taxon>Legionellales</taxon>
        <taxon>Legionellaceae</taxon>
        <taxon>Legionella</taxon>
    </lineage>
</organism>
<dbReference type="EMBL" id="LNYI01000011">
    <property type="protein sequence ID" value="KTD23793.1"/>
    <property type="molecule type" value="Genomic_DNA"/>
</dbReference>
<dbReference type="eggNOG" id="COG1722">
    <property type="taxonomic scope" value="Bacteria"/>
</dbReference>
<dbReference type="GO" id="GO:0005829">
    <property type="term" value="C:cytosol"/>
    <property type="evidence" value="ECO:0007669"/>
    <property type="project" value="TreeGrafter"/>
</dbReference>
<evidence type="ECO:0000256" key="6">
    <source>
        <dbReference type="HAMAP-Rule" id="MF_00337"/>
    </source>
</evidence>
<dbReference type="Proteomes" id="UP000054869">
    <property type="component" value="Unassembled WGS sequence"/>
</dbReference>
<protein>
    <recommendedName>
        <fullName evidence="6">Exodeoxyribonuclease 7 small subunit</fullName>
        <ecNumber evidence="6">3.1.11.6</ecNumber>
    </recommendedName>
    <alternativeName>
        <fullName evidence="6">Exodeoxyribonuclease VII small subunit</fullName>
        <shortName evidence="6">Exonuclease VII small subunit</shortName>
    </alternativeName>
</protein>
<evidence type="ECO:0000256" key="3">
    <source>
        <dbReference type="ARBA" id="ARBA00022722"/>
    </source>
</evidence>
<proteinExistence type="inferred from homology"/>
<name>A0A0W0VV07_9GAMM</name>
<comment type="subunit">
    <text evidence="6">Heterooligomer composed of large and small subunits.</text>
</comment>
<dbReference type="InterPro" id="IPR037004">
    <property type="entry name" value="Exonuc_VII_ssu_sf"/>
</dbReference>
<dbReference type="PANTHER" id="PTHR34137:SF1">
    <property type="entry name" value="EXODEOXYRIBONUCLEASE 7 SMALL SUBUNIT"/>
    <property type="match status" value="1"/>
</dbReference>
<evidence type="ECO:0000256" key="1">
    <source>
        <dbReference type="ARBA" id="ARBA00009998"/>
    </source>
</evidence>
<sequence>MTKAIHFETSMAELEEIVMQLEKGELTLEESLKQFEKGITLARKCQQVLSEAEQKIELLANSDTKSSETSDD</sequence>
<dbReference type="OrthoDB" id="9801128at2"/>
<comment type="caution">
    <text evidence="7">The sequence shown here is derived from an EMBL/GenBank/DDBJ whole genome shotgun (WGS) entry which is preliminary data.</text>
</comment>
<dbReference type="InterPro" id="IPR003761">
    <property type="entry name" value="Exonuc_VII_S"/>
</dbReference>
<evidence type="ECO:0000313" key="7">
    <source>
        <dbReference type="EMBL" id="KTD23793.1"/>
    </source>
</evidence>
<comment type="similarity">
    <text evidence="1 6">Belongs to the XseB family.</text>
</comment>
<dbReference type="NCBIfam" id="NF002140">
    <property type="entry name" value="PRK00977.1-4"/>
    <property type="match status" value="1"/>
</dbReference>
<evidence type="ECO:0000256" key="5">
    <source>
        <dbReference type="ARBA" id="ARBA00022839"/>
    </source>
</evidence>
<dbReference type="GO" id="GO:0008855">
    <property type="term" value="F:exodeoxyribonuclease VII activity"/>
    <property type="evidence" value="ECO:0007669"/>
    <property type="project" value="UniProtKB-UniRule"/>
</dbReference>
<evidence type="ECO:0000256" key="4">
    <source>
        <dbReference type="ARBA" id="ARBA00022801"/>
    </source>
</evidence>
<dbReference type="NCBIfam" id="TIGR01280">
    <property type="entry name" value="xseB"/>
    <property type="match status" value="1"/>
</dbReference>
<dbReference type="EC" id="3.1.11.6" evidence="6"/>
<keyword evidence="8" id="KW-1185">Reference proteome</keyword>
<reference evidence="7 8" key="1">
    <citation type="submission" date="2015-11" db="EMBL/GenBank/DDBJ databases">
        <title>Genomic analysis of 38 Legionella species identifies large and diverse effector repertoires.</title>
        <authorList>
            <person name="Burstein D."/>
            <person name="Amaro F."/>
            <person name="Zusman T."/>
            <person name="Lifshitz Z."/>
            <person name="Cohen O."/>
            <person name="Gilbert J.A."/>
            <person name="Pupko T."/>
            <person name="Shuman H.A."/>
            <person name="Segal G."/>
        </authorList>
    </citation>
    <scope>NUCLEOTIDE SEQUENCE [LARGE SCALE GENOMIC DNA]</scope>
    <source>
        <strain evidence="7 8">ATCC 49751</strain>
    </source>
</reference>
<accession>A0A0W0VV07</accession>
<evidence type="ECO:0000256" key="2">
    <source>
        <dbReference type="ARBA" id="ARBA00022490"/>
    </source>
</evidence>
<dbReference type="SUPFAM" id="SSF116842">
    <property type="entry name" value="XseB-like"/>
    <property type="match status" value="1"/>
</dbReference>
<dbReference type="Pfam" id="PF02609">
    <property type="entry name" value="Exonuc_VII_S"/>
    <property type="match status" value="1"/>
</dbReference>
<dbReference type="PANTHER" id="PTHR34137">
    <property type="entry name" value="EXODEOXYRIBONUCLEASE 7 SMALL SUBUNIT"/>
    <property type="match status" value="1"/>
</dbReference>
<dbReference type="HAMAP" id="MF_00337">
    <property type="entry name" value="Exonuc_7_S"/>
    <property type="match status" value="1"/>
</dbReference>
<comment type="subcellular location">
    <subcellularLocation>
        <location evidence="6">Cytoplasm</location>
    </subcellularLocation>
</comment>
<keyword evidence="4 6" id="KW-0378">Hydrolase</keyword>
<dbReference type="STRING" id="45067.Llan_0574"/>
<dbReference type="PIRSF" id="PIRSF006488">
    <property type="entry name" value="Exonuc_VII_S"/>
    <property type="match status" value="1"/>
</dbReference>
<dbReference type="AlphaFoldDB" id="A0A0W0VV07"/>
<dbReference type="Gene3D" id="1.10.287.1040">
    <property type="entry name" value="Exonuclease VII, small subunit"/>
    <property type="match status" value="1"/>
</dbReference>
<dbReference type="GO" id="GO:0009318">
    <property type="term" value="C:exodeoxyribonuclease VII complex"/>
    <property type="evidence" value="ECO:0007669"/>
    <property type="project" value="UniProtKB-UniRule"/>
</dbReference>
<dbReference type="RefSeq" id="WP_028372207.1">
    <property type="nucleotide sequence ID" value="NZ_CAAAJD010000001.1"/>
</dbReference>
<keyword evidence="5 6" id="KW-0269">Exonuclease</keyword>
<evidence type="ECO:0000313" key="8">
    <source>
        <dbReference type="Proteomes" id="UP000054869"/>
    </source>
</evidence>
<gene>
    <name evidence="6 7" type="primary">xseB</name>
    <name evidence="7" type="ORF">Llan_0574</name>
</gene>
<comment type="function">
    <text evidence="6">Bidirectionally degrades single-stranded DNA into large acid-insoluble oligonucleotides, which are then degraded further into small acid-soluble oligonucleotides.</text>
</comment>
<keyword evidence="3 6" id="KW-0540">Nuclease</keyword>
<comment type="catalytic activity">
    <reaction evidence="6">
        <text>Exonucleolytic cleavage in either 5'- to 3'- or 3'- to 5'-direction to yield nucleoside 5'-phosphates.</text>
        <dbReference type="EC" id="3.1.11.6"/>
    </reaction>
</comment>
<keyword evidence="2 6" id="KW-0963">Cytoplasm</keyword>